<dbReference type="Pfam" id="PF03478">
    <property type="entry name" value="Beta-prop_KIB1-4"/>
    <property type="match status" value="1"/>
</dbReference>
<dbReference type="Gene3D" id="1.20.1280.50">
    <property type="match status" value="1"/>
</dbReference>
<evidence type="ECO:0000313" key="3">
    <source>
        <dbReference type="EMBL" id="KAG2558538.1"/>
    </source>
</evidence>
<dbReference type="SUPFAM" id="SSF81383">
    <property type="entry name" value="F-box domain"/>
    <property type="match status" value="1"/>
</dbReference>
<sequence>MDSRKATSGDHNRHRPLPDCVSKGFKPSRSLAAVAKTRCSKKCATASEAPRSGEAQHRAWADLPSDILGIVVSRLPLVEDRAKLRSVCRAWRAAARLHRRPPPPLPLLVLSDFSFTSFCAEGTLTGVRLRVPLPDRETGAAGSVRCVGSFEGWLVAVKLNKGRYFGDLRCFLMNAFSQDVVRLPPPSAPIHSGDAYSRSLPVINGSGVVKCAFNTAHCVMSFSKVVLSSSPDSGSKCVVVAISVVKSEAKLALWRSGMKSWCVCDGGCITEFIDIIFCQEKLYMLSVSESTGNLLAFEISDDDDCLMVSRVECREIEQPVGMDAYCEMWSIVEWRGKLLIVVTYSCDAEFWQQITDVRVFEADLSTNPIRLIEIESLDGDFICLSTCSSKSFRSCDYDVVEGDLIYFIDGCIYPDRFVYNMKDGTMAPVAADIPEDKFWAPNGKLMNPTWLFPPE</sequence>
<reference evidence="3" key="1">
    <citation type="submission" date="2020-05" db="EMBL/GenBank/DDBJ databases">
        <title>WGS assembly of Panicum virgatum.</title>
        <authorList>
            <person name="Lovell J.T."/>
            <person name="Jenkins J."/>
            <person name="Shu S."/>
            <person name="Juenger T.E."/>
            <person name="Schmutz J."/>
        </authorList>
    </citation>
    <scope>NUCLEOTIDE SEQUENCE</scope>
    <source>
        <strain evidence="3">AP13</strain>
    </source>
</reference>
<dbReference type="AlphaFoldDB" id="A0A8T0PC38"/>
<dbReference type="PANTHER" id="PTHR33110:SF42">
    <property type="entry name" value="F-BOX DOMAIN-CONTAINING PROTEIN"/>
    <property type="match status" value="1"/>
</dbReference>
<comment type="caution">
    <text evidence="3">The sequence shown here is derived from an EMBL/GenBank/DDBJ whole genome shotgun (WGS) entry which is preliminary data.</text>
</comment>
<accession>A0A8T0PC38</accession>
<dbReference type="SMART" id="SM00256">
    <property type="entry name" value="FBOX"/>
    <property type="match status" value="1"/>
</dbReference>
<dbReference type="InterPro" id="IPR005174">
    <property type="entry name" value="KIB1-4_b-propeller"/>
</dbReference>
<keyword evidence="4" id="KW-1185">Reference proteome</keyword>
<gene>
    <name evidence="3" type="ORF">PVAP13_8NG273600</name>
</gene>
<evidence type="ECO:0000259" key="2">
    <source>
        <dbReference type="SMART" id="SM00256"/>
    </source>
</evidence>
<feature type="domain" description="F-box" evidence="2">
    <location>
        <begin position="63"/>
        <end position="105"/>
    </location>
</feature>
<dbReference type="OrthoDB" id="642536at2759"/>
<dbReference type="Proteomes" id="UP000823388">
    <property type="component" value="Chromosome 8N"/>
</dbReference>
<dbReference type="InterPro" id="IPR036047">
    <property type="entry name" value="F-box-like_dom_sf"/>
</dbReference>
<name>A0A8T0PC38_PANVG</name>
<dbReference type="PANTHER" id="PTHR33110">
    <property type="entry name" value="F-BOX/KELCH-REPEAT PROTEIN-RELATED"/>
    <property type="match status" value="1"/>
</dbReference>
<protein>
    <recommendedName>
        <fullName evidence="2">F-box domain-containing protein</fullName>
    </recommendedName>
</protein>
<feature type="region of interest" description="Disordered" evidence="1">
    <location>
        <begin position="1"/>
        <end position="22"/>
    </location>
</feature>
<feature type="compositionally biased region" description="Basic and acidic residues" evidence="1">
    <location>
        <begin position="1"/>
        <end position="11"/>
    </location>
</feature>
<evidence type="ECO:0000313" key="4">
    <source>
        <dbReference type="Proteomes" id="UP000823388"/>
    </source>
</evidence>
<proteinExistence type="predicted"/>
<evidence type="ECO:0000256" key="1">
    <source>
        <dbReference type="SAM" id="MobiDB-lite"/>
    </source>
</evidence>
<dbReference type="InterPro" id="IPR001810">
    <property type="entry name" value="F-box_dom"/>
</dbReference>
<dbReference type="Pfam" id="PF00646">
    <property type="entry name" value="F-box"/>
    <property type="match status" value="1"/>
</dbReference>
<organism evidence="3 4">
    <name type="scientific">Panicum virgatum</name>
    <name type="common">Blackwell switchgrass</name>
    <dbReference type="NCBI Taxonomy" id="38727"/>
    <lineage>
        <taxon>Eukaryota</taxon>
        <taxon>Viridiplantae</taxon>
        <taxon>Streptophyta</taxon>
        <taxon>Embryophyta</taxon>
        <taxon>Tracheophyta</taxon>
        <taxon>Spermatophyta</taxon>
        <taxon>Magnoliopsida</taxon>
        <taxon>Liliopsida</taxon>
        <taxon>Poales</taxon>
        <taxon>Poaceae</taxon>
        <taxon>PACMAD clade</taxon>
        <taxon>Panicoideae</taxon>
        <taxon>Panicodae</taxon>
        <taxon>Paniceae</taxon>
        <taxon>Panicinae</taxon>
        <taxon>Panicum</taxon>
        <taxon>Panicum sect. Hiantes</taxon>
    </lineage>
</organism>
<dbReference type="EMBL" id="CM029052">
    <property type="protein sequence ID" value="KAG2558538.1"/>
    <property type="molecule type" value="Genomic_DNA"/>
</dbReference>